<accession>A0A1H5BNZ0</accession>
<dbReference type="GO" id="GO:0019171">
    <property type="term" value="F:(3R)-hydroxyacyl-[acyl-carrier-protein] dehydratase activity"/>
    <property type="evidence" value="ECO:0007669"/>
    <property type="project" value="TreeGrafter"/>
</dbReference>
<dbReference type="Gene3D" id="3.10.129.10">
    <property type="entry name" value="Hotdog Thioesterase"/>
    <property type="match status" value="1"/>
</dbReference>
<dbReference type="OrthoDB" id="9800237at2"/>
<evidence type="ECO:0000259" key="2">
    <source>
        <dbReference type="Pfam" id="PF01575"/>
    </source>
</evidence>
<sequence>MTTTESTRTTVVGDKAPEQTFGPISITDIVRYAGASGDFNPLHHDDAAARKAGFDGIFSIGMFQAALLGTFAAEWLGAANVRRFTTRFQEQVWPGDVLVCNGEVTAVRPGDGGSVVEVALTCARQGAGVAIAGSAEFWLPA</sequence>
<gene>
    <name evidence="3" type="ORF">SAMN04490220_4835</name>
</gene>
<evidence type="ECO:0000313" key="3">
    <source>
        <dbReference type="EMBL" id="SED56008.1"/>
    </source>
</evidence>
<dbReference type="InterPro" id="IPR050965">
    <property type="entry name" value="UPF0336/Enoyl-CoA_hydratase"/>
</dbReference>
<evidence type="ECO:0000313" key="4">
    <source>
        <dbReference type="Proteomes" id="UP000183407"/>
    </source>
</evidence>
<dbReference type="GO" id="GO:0006633">
    <property type="term" value="P:fatty acid biosynthetic process"/>
    <property type="evidence" value="ECO:0007669"/>
    <property type="project" value="TreeGrafter"/>
</dbReference>
<dbReference type="EMBL" id="FNTL01000004">
    <property type="protein sequence ID" value="SED56008.1"/>
    <property type="molecule type" value="Genomic_DNA"/>
</dbReference>
<dbReference type="Pfam" id="PF01575">
    <property type="entry name" value="MaoC_dehydratas"/>
    <property type="match status" value="1"/>
</dbReference>
<dbReference type="RefSeq" id="WP_073359096.1">
    <property type="nucleotide sequence ID" value="NZ_FNTL01000004.1"/>
</dbReference>
<dbReference type="Proteomes" id="UP000183407">
    <property type="component" value="Unassembled WGS sequence"/>
</dbReference>
<feature type="domain" description="MaoC-like" evidence="2">
    <location>
        <begin position="22"/>
        <end position="120"/>
    </location>
</feature>
<organism evidence="3 4">
    <name type="scientific">Rhodococcus jostii</name>
    <dbReference type="NCBI Taxonomy" id="132919"/>
    <lineage>
        <taxon>Bacteria</taxon>
        <taxon>Bacillati</taxon>
        <taxon>Actinomycetota</taxon>
        <taxon>Actinomycetes</taxon>
        <taxon>Mycobacteriales</taxon>
        <taxon>Nocardiaceae</taxon>
        <taxon>Rhodococcus</taxon>
    </lineage>
</organism>
<dbReference type="PANTHER" id="PTHR43437:SF3">
    <property type="entry name" value="HYDROXYACYL-THIOESTER DEHYDRATASE TYPE 2, MITOCHONDRIAL"/>
    <property type="match status" value="1"/>
</dbReference>
<proteinExistence type="inferred from homology"/>
<dbReference type="SUPFAM" id="SSF54637">
    <property type="entry name" value="Thioesterase/thiol ester dehydrase-isomerase"/>
    <property type="match status" value="1"/>
</dbReference>
<dbReference type="PANTHER" id="PTHR43437">
    <property type="entry name" value="HYDROXYACYL-THIOESTER DEHYDRATASE TYPE 2, MITOCHONDRIAL-RELATED"/>
    <property type="match status" value="1"/>
</dbReference>
<comment type="similarity">
    <text evidence="1">Belongs to the enoyl-CoA hydratase/isomerase family.</text>
</comment>
<dbReference type="InterPro" id="IPR002539">
    <property type="entry name" value="MaoC-like_dom"/>
</dbReference>
<name>A0A1H5BNZ0_RHOJO</name>
<evidence type="ECO:0000256" key="1">
    <source>
        <dbReference type="ARBA" id="ARBA00005254"/>
    </source>
</evidence>
<dbReference type="InterPro" id="IPR029069">
    <property type="entry name" value="HotDog_dom_sf"/>
</dbReference>
<protein>
    <submittedName>
        <fullName evidence="3">Acyl dehydratase</fullName>
    </submittedName>
</protein>
<reference evidence="4" key="1">
    <citation type="submission" date="2016-10" db="EMBL/GenBank/DDBJ databases">
        <authorList>
            <person name="Varghese N."/>
        </authorList>
    </citation>
    <scope>NUCLEOTIDE SEQUENCE [LARGE SCALE GENOMIC DNA]</scope>
    <source>
        <strain evidence="4">DSM 44719</strain>
    </source>
</reference>
<dbReference type="AlphaFoldDB" id="A0A1H5BNZ0"/>